<dbReference type="SUPFAM" id="SSF101327">
    <property type="entry name" value="YgfB-like"/>
    <property type="match status" value="1"/>
</dbReference>
<dbReference type="Pfam" id="PF02810">
    <property type="entry name" value="SEC-C"/>
    <property type="match status" value="1"/>
</dbReference>
<dbReference type="Gene3D" id="3.10.450.50">
    <property type="match status" value="1"/>
</dbReference>
<protein>
    <submittedName>
        <fullName evidence="1">YecA family protein</fullName>
    </submittedName>
</protein>
<evidence type="ECO:0000313" key="2">
    <source>
        <dbReference type="Proteomes" id="UP000260351"/>
    </source>
</evidence>
<dbReference type="InterPro" id="IPR036255">
    <property type="entry name" value="YgfB-like_sf"/>
</dbReference>
<dbReference type="AlphaFoldDB" id="A0A3E1K655"/>
<keyword evidence="2" id="KW-1185">Reference proteome</keyword>
<dbReference type="PANTHER" id="PTHR33747">
    <property type="entry name" value="UPF0225 PROTEIN SCO1677"/>
    <property type="match status" value="1"/>
</dbReference>
<dbReference type="InterPro" id="IPR011978">
    <property type="entry name" value="YgfB-like"/>
</dbReference>
<comment type="caution">
    <text evidence="1">The sequence shown here is derived from an EMBL/GenBank/DDBJ whole genome shotgun (WGS) entry which is preliminary data.</text>
</comment>
<dbReference type="EMBL" id="QUZK01000047">
    <property type="protein sequence ID" value="RFF29430.1"/>
    <property type="molecule type" value="Genomic_DNA"/>
</dbReference>
<dbReference type="Proteomes" id="UP000260351">
    <property type="component" value="Unassembled WGS sequence"/>
</dbReference>
<gene>
    <name evidence="1" type="ORF">DZC52_13320</name>
</gene>
<reference evidence="1 2" key="1">
    <citation type="submission" date="2018-08" db="EMBL/GenBank/DDBJ databases">
        <title>Wenzhouxiangella salilacus sp. nov., a novel bacterium isolated from a saline lake in Xinjiang Province, China.</title>
        <authorList>
            <person name="Han S."/>
        </authorList>
    </citation>
    <scope>NUCLEOTIDE SEQUENCE [LARGE SCALE GENOMIC DNA]</scope>
    <source>
        <strain evidence="1 2">XDB06</strain>
    </source>
</reference>
<dbReference type="NCBIfam" id="TIGR02292">
    <property type="entry name" value="ygfB_yecA"/>
    <property type="match status" value="1"/>
</dbReference>
<proteinExistence type="predicted"/>
<evidence type="ECO:0000313" key="1">
    <source>
        <dbReference type="EMBL" id="RFF29430.1"/>
    </source>
</evidence>
<dbReference type="OrthoDB" id="570299at2"/>
<sequence>MSKHKGQPGNAMDYNPAQQVDPEEWLSIDEGERLYAIECWVAELTGRDIEDCVLEAVPILAVENQVAMNDPPVTRATLKRLLDAGVDRVTAIDAMSDVMADSLAAVASGEQHYDAAAFARALEQIDPAEIAIGEAGDDAPGRPAGGVPVFSDEHRQVLIDFGERHAEAAAMSWPETAGFLLAVQACPDLVMPSEWIEIVQGEARFADHDELQAVSEARMALMNWIADRMDRDQPAVPEDCAPDPEPLRILEGDNNFSRWCRGLIEGHNWLEQSWDAVLEAGDDDDRAQGMGLTVFAFFTDRAMAERVVEEIARDSTSSSPTLEELASKFHALIEQAVLEYAALGLAYRQLPPEPSPQQPVRSEKIGRNQPCPCGSGKKYKKCCGRPGAGRLH</sequence>
<organism evidence="1 2">
    <name type="scientific">Wenzhouxiangella sediminis</name>
    <dbReference type="NCBI Taxonomy" id="1792836"/>
    <lineage>
        <taxon>Bacteria</taxon>
        <taxon>Pseudomonadati</taxon>
        <taxon>Pseudomonadota</taxon>
        <taxon>Gammaproteobacteria</taxon>
        <taxon>Chromatiales</taxon>
        <taxon>Wenzhouxiangellaceae</taxon>
        <taxon>Wenzhouxiangella</taxon>
    </lineage>
</organism>
<accession>A0A3E1K655</accession>
<dbReference type="Pfam" id="PF03695">
    <property type="entry name" value="UPF0149"/>
    <property type="match status" value="1"/>
</dbReference>
<dbReference type="PANTHER" id="PTHR33747:SF1">
    <property type="entry name" value="ADENYLATE CYCLASE-ASSOCIATED CAP C-TERMINAL DOMAIN-CONTAINING PROTEIN"/>
    <property type="match status" value="1"/>
</dbReference>
<dbReference type="InterPro" id="IPR004027">
    <property type="entry name" value="SEC_C_motif"/>
</dbReference>
<dbReference type="SUPFAM" id="SSF103642">
    <property type="entry name" value="Sec-C motif"/>
    <property type="match status" value="1"/>
</dbReference>
<name>A0A3E1K655_9GAMM</name>